<protein>
    <submittedName>
        <fullName evidence="3">Serine hydrolase</fullName>
    </submittedName>
</protein>
<dbReference type="SUPFAM" id="SSF56601">
    <property type="entry name" value="beta-lactamase/transpeptidase-like"/>
    <property type="match status" value="1"/>
</dbReference>
<dbReference type="OrthoDB" id="1422836at2"/>
<comment type="caution">
    <text evidence="3">The sequence shown here is derived from an EMBL/GenBank/DDBJ whole genome shotgun (WGS) entry which is preliminary data.</text>
</comment>
<dbReference type="GO" id="GO:0046677">
    <property type="term" value="P:response to antibiotic"/>
    <property type="evidence" value="ECO:0007669"/>
    <property type="project" value="InterPro"/>
</dbReference>
<dbReference type="InterPro" id="IPR045155">
    <property type="entry name" value="Beta-lactam_cat"/>
</dbReference>
<dbReference type="Proteomes" id="UP000279089">
    <property type="component" value="Unassembled WGS sequence"/>
</dbReference>
<name>A0A3N4MG29_9BACT</name>
<evidence type="ECO:0000313" key="3">
    <source>
        <dbReference type="EMBL" id="RPD38609.1"/>
    </source>
</evidence>
<accession>A0A3N4MG29</accession>
<dbReference type="InterPro" id="IPR012338">
    <property type="entry name" value="Beta-lactam/transpept-like"/>
</dbReference>
<reference evidence="4" key="1">
    <citation type="submission" date="2018-11" db="EMBL/GenBank/DDBJ databases">
        <title>Chitinophaga lutea sp.nov., isolate from arsenic contaminated soil.</title>
        <authorList>
            <person name="Zong Y."/>
        </authorList>
    </citation>
    <scope>NUCLEOTIDE SEQUENCE [LARGE SCALE GENOMIC DNA]</scope>
    <source>
        <strain evidence="4">YLT18</strain>
    </source>
</reference>
<dbReference type="GO" id="GO:0008800">
    <property type="term" value="F:beta-lactamase activity"/>
    <property type="evidence" value="ECO:0007669"/>
    <property type="project" value="UniProtKB-EC"/>
</dbReference>
<proteinExistence type="predicted"/>
<comment type="catalytic activity">
    <reaction evidence="1">
        <text>a beta-lactam + H2O = a substituted beta-amino acid</text>
        <dbReference type="Rhea" id="RHEA:20401"/>
        <dbReference type="ChEBI" id="CHEBI:15377"/>
        <dbReference type="ChEBI" id="CHEBI:35627"/>
        <dbReference type="ChEBI" id="CHEBI:140347"/>
        <dbReference type="EC" id="3.5.2.6"/>
    </reaction>
</comment>
<sequence>MKKVISLMLITLVFPCALFSQERKPDRKLEKALAAMVGEFKGTAGVYVLHVPSGRFAAVNADTIFPTASIVKVPLLVGLFDKIDKGEVKWNQPLVYHDSIKYGGSGLMQFFKDSSETEVSVLAALMMAYSDNTTSLWNQALAGGGAQVNILLEKYGLKDTRVNSRTPGREEDRKVFGWGQTTPREMSTLLLKIRNGEVVSKGASEKMYRLMTKGYYDNQAVSEVPPYVQVAAKTGSVNESRSELALVNAPHGDYVFYVGTKGIKDQRWEEENEAVQLIRKVSAYLWAYYEPKSGWKPSWDVFKK</sequence>
<dbReference type="PANTHER" id="PTHR35333:SF4">
    <property type="entry name" value="SLR0121 PROTEIN"/>
    <property type="match status" value="1"/>
</dbReference>
<dbReference type="EMBL" id="RMBX01000014">
    <property type="protein sequence ID" value="RPD38609.1"/>
    <property type="molecule type" value="Genomic_DNA"/>
</dbReference>
<evidence type="ECO:0000256" key="1">
    <source>
        <dbReference type="ARBA" id="ARBA00001526"/>
    </source>
</evidence>
<feature type="domain" description="Beta-lactamase class A catalytic" evidence="2">
    <location>
        <begin position="45"/>
        <end position="260"/>
    </location>
</feature>
<dbReference type="Gene3D" id="3.40.710.10">
    <property type="entry name" value="DD-peptidase/beta-lactamase superfamily"/>
    <property type="match status" value="1"/>
</dbReference>
<gene>
    <name evidence="3" type="ORF">EG028_23115</name>
</gene>
<keyword evidence="4" id="KW-1185">Reference proteome</keyword>
<dbReference type="Pfam" id="PF13354">
    <property type="entry name" value="Beta-lactamase2"/>
    <property type="match status" value="1"/>
</dbReference>
<dbReference type="InterPro" id="IPR000871">
    <property type="entry name" value="Beta-lactam_class-A"/>
</dbReference>
<dbReference type="GO" id="GO:0030655">
    <property type="term" value="P:beta-lactam antibiotic catabolic process"/>
    <property type="evidence" value="ECO:0007669"/>
    <property type="project" value="InterPro"/>
</dbReference>
<dbReference type="PANTHER" id="PTHR35333">
    <property type="entry name" value="BETA-LACTAMASE"/>
    <property type="match status" value="1"/>
</dbReference>
<keyword evidence="3" id="KW-0378">Hydrolase</keyword>
<organism evidence="3 4">
    <name type="scientific">Chitinophaga barathri</name>
    <dbReference type="NCBI Taxonomy" id="1647451"/>
    <lineage>
        <taxon>Bacteria</taxon>
        <taxon>Pseudomonadati</taxon>
        <taxon>Bacteroidota</taxon>
        <taxon>Chitinophagia</taxon>
        <taxon>Chitinophagales</taxon>
        <taxon>Chitinophagaceae</taxon>
        <taxon>Chitinophaga</taxon>
    </lineage>
</organism>
<dbReference type="RefSeq" id="WP_120518842.1">
    <property type="nucleotide sequence ID" value="NZ_QXZY01000014.1"/>
</dbReference>
<dbReference type="AlphaFoldDB" id="A0A3N4MG29"/>
<evidence type="ECO:0000313" key="4">
    <source>
        <dbReference type="Proteomes" id="UP000279089"/>
    </source>
</evidence>
<evidence type="ECO:0000259" key="2">
    <source>
        <dbReference type="Pfam" id="PF13354"/>
    </source>
</evidence>